<organism evidence="7 8">
    <name type="scientific">Amycolatopsis tolypomycina</name>
    <dbReference type="NCBI Taxonomy" id="208445"/>
    <lineage>
        <taxon>Bacteria</taxon>
        <taxon>Bacillati</taxon>
        <taxon>Actinomycetota</taxon>
        <taxon>Actinomycetes</taxon>
        <taxon>Pseudonocardiales</taxon>
        <taxon>Pseudonocardiaceae</taxon>
        <taxon>Amycolatopsis</taxon>
    </lineage>
</organism>
<dbReference type="RefSeq" id="WP_091316513.1">
    <property type="nucleotide sequence ID" value="NZ_FNSO01000004.1"/>
</dbReference>
<dbReference type="PIRSF" id="PIRSF036525">
    <property type="entry name" value="CobF"/>
    <property type="match status" value="1"/>
</dbReference>
<evidence type="ECO:0000256" key="4">
    <source>
        <dbReference type="ARBA" id="ARBA00022679"/>
    </source>
</evidence>
<feature type="domain" description="Tetrapyrrole methylase" evidence="6">
    <location>
        <begin position="3"/>
        <end position="222"/>
    </location>
</feature>
<evidence type="ECO:0000313" key="7">
    <source>
        <dbReference type="EMBL" id="SED36321.1"/>
    </source>
</evidence>
<dbReference type="InterPro" id="IPR014777">
    <property type="entry name" value="4pyrrole_Mease_sub1"/>
</dbReference>
<dbReference type="PANTHER" id="PTHR43467">
    <property type="entry name" value="COBALT-PRECORRIN-2 C(20)-METHYLTRANSFERASE"/>
    <property type="match status" value="1"/>
</dbReference>
<name>A0A1H5A3P8_9PSEU</name>
<dbReference type="Gene3D" id="3.40.1010.10">
    <property type="entry name" value="Cobalt-precorrin-4 Transmethylase, Domain 1"/>
    <property type="match status" value="1"/>
</dbReference>
<dbReference type="NCBIfam" id="TIGR02434">
    <property type="entry name" value="CobF"/>
    <property type="match status" value="1"/>
</dbReference>
<dbReference type="PANTHER" id="PTHR43467:SF1">
    <property type="entry name" value="PRECORRIN-6A SYNTHASE [DEACETYLATING]"/>
    <property type="match status" value="1"/>
</dbReference>
<keyword evidence="4" id="KW-0808">Transferase</keyword>
<reference evidence="8" key="1">
    <citation type="submission" date="2016-10" db="EMBL/GenBank/DDBJ databases">
        <authorList>
            <person name="Varghese N."/>
            <person name="Submissions S."/>
        </authorList>
    </citation>
    <scope>NUCLEOTIDE SEQUENCE [LARGE SCALE GENOMIC DNA]</scope>
    <source>
        <strain evidence="8">DSM 44544</strain>
    </source>
</reference>
<evidence type="ECO:0000256" key="3">
    <source>
        <dbReference type="ARBA" id="ARBA00022603"/>
    </source>
</evidence>
<dbReference type="Gene3D" id="3.30.950.10">
    <property type="entry name" value="Methyltransferase, Cobalt-precorrin-4 Transmethylase, Domain 2"/>
    <property type="match status" value="1"/>
</dbReference>
<evidence type="ECO:0000259" key="6">
    <source>
        <dbReference type="Pfam" id="PF00590"/>
    </source>
</evidence>
<accession>A0A1H5A3P8</accession>
<dbReference type="Pfam" id="PF00590">
    <property type="entry name" value="TP_methylase"/>
    <property type="match status" value="1"/>
</dbReference>
<evidence type="ECO:0000313" key="8">
    <source>
        <dbReference type="Proteomes" id="UP000199622"/>
    </source>
</evidence>
<dbReference type="AlphaFoldDB" id="A0A1H5A3P8"/>
<dbReference type="SUPFAM" id="SSF53790">
    <property type="entry name" value="Tetrapyrrole methylase"/>
    <property type="match status" value="1"/>
</dbReference>
<dbReference type="GO" id="GO:0032259">
    <property type="term" value="P:methylation"/>
    <property type="evidence" value="ECO:0007669"/>
    <property type="project" value="UniProtKB-KW"/>
</dbReference>
<dbReference type="CDD" id="cd11643">
    <property type="entry name" value="Precorrin-6A-synthase"/>
    <property type="match status" value="1"/>
</dbReference>
<keyword evidence="5" id="KW-0949">S-adenosyl-L-methionine</keyword>
<dbReference type="EMBL" id="FNSO01000004">
    <property type="protein sequence ID" value="SED36321.1"/>
    <property type="molecule type" value="Genomic_DNA"/>
</dbReference>
<proteinExistence type="predicted"/>
<evidence type="ECO:0000256" key="1">
    <source>
        <dbReference type="ARBA" id="ARBA00004953"/>
    </source>
</evidence>
<dbReference type="InterPro" id="IPR014776">
    <property type="entry name" value="4pyrrole_Mease_sub2"/>
</dbReference>
<sequence length="256" mass="28602">MRKLYAIGIGAGDPEHLTVQAIDRLNRVDVFFVLDKGTEKADLVRLREQILDRFVTRPGYRVVLAQDPPRDRTPADYRQAVADWHAARAEVYEELIRTELGPAESGAFLVWGDPSLYDSTIALIEAVLARGNVEFDYEVVPGISSISALVARHRTTMNQIGRAVQLTTGRRLAEGWPAGADDVFVLLDAHTTFDRYVDEGLQIYWGAYVGTPDEVLVSGPLTAALAARIRETRAEARERHGWIMDTYLLRRPAEQG</sequence>
<keyword evidence="8" id="KW-1185">Reference proteome</keyword>
<protein>
    <submittedName>
        <fullName evidence="7">Precorrin-6A synthase (Deacetylating)</fullName>
    </submittedName>
</protein>
<evidence type="ECO:0000256" key="5">
    <source>
        <dbReference type="ARBA" id="ARBA00022691"/>
    </source>
</evidence>
<dbReference type="InterPro" id="IPR000878">
    <property type="entry name" value="4pyrrol_Mease"/>
</dbReference>
<keyword evidence="3" id="KW-0489">Methyltransferase</keyword>
<dbReference type="OrthoDB" id="9787471at2"/>
<dbReference type="Proteomes" id="UP000199622">
    <property type="component" value="Unassembled WGS sequence"/>
</dbReference>
<keyword evidence="2" id="KW-0169">Cobalamin biosynthesis</keyword>
<comment type="pathway">
    <text evidence="1">Cofactor biosynthesis; adenosylcobalamin biosynthesis.</text>
</comment>
<dbReference type="GO" id="GO:0009236">
    <property type="term" value="P:cobalamin biosynthetic process"/>
    <property type="evidence" value="ECO:0007669"/>
    <property type="project" value="UniProtKB-KW"/>
</dbReference>
<dbReference type="InterPro" id="IPR035996">
    <property type="entry name" value="4pyrrol_Methylase_sf"/>
</dbReference>
<evidence type="ECO:0000256" key="2">
    <source>
        <dbReference type="ARBA" id="ARBA00022573"/>
    </source>
</evidence>
<dbReference type="STRING" id="208445.SAMN04489727_7568"/>
<gene>
    <name evidence="7" type="ORF">SAMN04489727_7568</name>
</gene>
<dbReference type="InterPro" id="IPR012797">
    <property type="entry name" value="CobF"/>
</dbReference>
<dbReference type="GO" id="GO:0043819">
    <property type="term" value="F:precorrin-6A synthase (deacetylating) activity"/>
    <property type="evidence" value="ECO:0007669"/>
    <property type="project" value="InterPro"/>
</dbReference>